<evidence type="ECO:0000256" key="3">
    <source>
        <dbReference type="ARBA" id="ARBA00023015"/>
    </source>
</evidence>
<evidence type="ECO:0000256" key="4">
    <source>
        <dbReference type="ARBA" id="ARBA00023125"/>
    </source>
</evidence>
<feature type="domain" description="Transcriptional coactivator p15 (PC4) C-terminal" evidence="8">
    <location>
        <begin position="75"/>
        <end position="126"/>
    </location>
</feature>
<dbReference type="InterPro" id="IPR045125">
    <property type="entry name" value="Sub1/Tcp4-like"/>
</dbReference>
<keyword evidence="5" id="KW-0804">Transcription</keyword>
<feature type="compositionally biased region" description="Basic and acidic residues" evidence="7">
    <location>
        <begin position="46"/>
        <end position="56"/>
    </location>
</feature>
<comment type="subcellular location">
    <subcellularLocation>
        <location evidence="1">Nucleus</location>
    </subcellularLocation>
</comment>
<feature type="compositionally biased region" description="Basic residues" evidence="7">
    <location>
        <begin position="1"/>
        <end position="17"/>
    </location>
</feature>
<protein>
    <recommendedName>
        <fullName evidence="8">Transcriptional coactivator p15 (PC4) C-terminal domain-containing protein</fullName>
    </recommendedName>
</protein>
<dbReference type="Gene3D" id="2.30.31.10">
    <property type="entry name" value="Transcriptional Coactivator Pc4, Chain A"/>
    <property type="match status" value="1"/>
</dbReference>
<name>A0A8J4UZJ4_9MYCE</name>
<evidence type="ECO:0000313" key="10">
    <source>
        <dbReference type="Proteomes" id="UP000695562"/>
    </source>
</evidence>
<evidence type="ECO:0000256" key="7">
    <source>
        <dbReference type="SAM" id="MobiDB-lite"/>
    </source>
</evidence>
<dbReference type="Proteomes" id="UP000695562">
    <property type="component" value="Unassembled WGS sequence"/>
</dbReference>
<keyword evidence="10" id="KW-1185">Reference proteome</keyword>
<dbReference type="GO" id="GO:0003713">
    <property type="term" value="F:transcription coactivator activity"/>
    <property type="evidence" value="ECO:0007669"/>
    <property type="project" value="InterPro"/>
</dbReference>
<sequence>MYKGKKKFSYSKKAAPKRKVESDEEEEQEEKVEKEQEEQEEEEDETKTPKEKETGSSKKTKTQTSEVNEKEKYIDLGNKKRIGFSDFKGYKRIAIREYYEDKSGELKPGKSGISITFEQWALIKKHMDVIDSWTKEK</sequence>
<dbReference type="SUPFAM" id="SSF54447">
    <property type="entry name" value="ssDNA-binding transcriptional regulator domain"/>
    <property type="match status" value="1"/>
</dbReference>
<dbReference type="InterPro" id="IPR009044">
    <property type="entry name" value="ssDNA-bd_transcriptional_reg"/>
</dbReference>
<feature type="compositionally biased region" description="Acidic residues" evidence="7">
    <location>
        <begin position="22"/>
        <end position="45"/>
    </location>
</feature>
<dbReference type="GO" id="GO:0005634">
    <property type="term" value="C:nucleus"/>
    <property type="evidence" value="ECO:0007669"/>
    <property type="project" value="UniProtKB-SubCell"/>
</dbReference>
<proteinExistence type="inferred from homology"/>
<dbReference type="PANTHER" id="PTHR13215">
    <property type="entry name" value="RNA POLYMERASE II TRANSCRIPTIONAL COACTIVATOR"/>
    <property type="match status" value="1"/>
</dbReference>
<dbReference type="InterPro" id="IPR003173">
    <property type="entry name" value="PC4_C"/>
</dbReference>
<comment type="similarity">
    <text evidence="2">Belongs to the transcriptional coactivator PC4 family.</text>
</comment>
<gene>
    <name evidence="9" type="ORF">CYY_004133</name>
</gene>
<evidence type="ECO:0000256" key="1">
    <source>
        <dbReference type="ARBA" id="ARBA00004123"/>
    </source>
</evidence>
<dbReference type="OrthoDB" id="20677at2759"/>
<feature type="region of interest" description="Disordered" evidence="7">
    <location>
        <begin position="1"/>
        <end position="70"/>
    </location>
</feature>
<evidence type="ECO:0000256" key="2">
    <source>
        <dbReference type="ARBA" id="ARBA00009001"/>
    </source>
</evidence>
<organism evidence="9 10">
    <name type="scientific">Polysphondylium violaceum</name>
    <dbReference type="NCBI Taxonomy" id="133409"/>
    <lineage>
        <taxon>Eukaryota</taxon>
        <taxon>Amoebozoa</taxon>
        <taxon>Evosea</taxon>
        <taxon>Eumycetozoa</taxon>
        <taxon>Dictyostelia</taxon>
        <taxon>Dictyosteliales</taxon>
        <taxon>Dictyosteliaceae</taxon>
        <taxon>Polysphondylium</taxon>
    </lineage>
</organism>
<evidence type="ECO:0000259" key="8">
    <source>
        <dbReference type="Pfam" id="PF02229"/>
    </source>
</evidence>
<dbReference type="GO" id="GO:0060261">
    <property type="term" value="P:positive regulation of transcription initiation by RNA polymerase II"/>
    <property type="evidence" value="ECO:0007669"/>
    <property type="project" value="InterPro"/>
</dbReference>
<evidence type="ECO:0000256" key="6">
    <source>
        <dbReference type="ARBA" id="ARBA00023242"/>
    </source>
</evidence>
<reference evidence="9" key="1">
    <citation type="submission" date="2020-01" db="EMBL/GenBank/DDBJ databases">
        <title>Development of genomics and gene disruption for Polysphondylium violaceum indicates a role for the polyketide synthase stlB in stalk morphogenesis.</title>
        <authorList>
            <person name="Narita B."/>
            <person name="Kawabe Y."/>
            <person name="Kin K."/>
            <person name="Saito T."/>
            <person name="Gibbs R."/>
            <person name="Kuspa A."/>
            <person name="Muzny D."/>
            <person name="Queller D."/>
            <person name="Richards S."/>
            <person name="Strassman J."/>
            <person name="Sucgang R."/>
            <person name="Worley K."/>
            <person name="Schaap P."/>
        </authorList>
    </citation>
    <scope>NUCLEOTIDE SEQUENCE</scope>
    <source>
        <strain evidence="9">QSvi11</strain>
    </source>
</reference>
<dbReference type="AlphaFoldDB" id="A0A8J4UZJ4"/>
<keyword evidence="3" id="KW-0805">Transcription regulation</keyword>
<dbReference type="GO" id="GO:0003677">
    <property type="term" value="F:DNA binding"/>
    <property type="evidence" value="ECO:0007669"/>
    <property type="project" value="UniProtKB-KW"/>
</dbReference>
<evidence type="ECO:0000256" key="5">
    <source>
        <dbReference type="ARBA" id="ARBA00023163"/>
    </source>
</evidence>
<evidence type="ECO:0000313" key="9">
    <source>
        <dbReference type="EMBL" id="KAF2074550.1"/>
    </source>
</evidence>
<accession>A0A8J4UZJ4</accession>
<dbReference type="Pfam" id="PF02229">
    <property type="entry name" value="PC4"/>
    <property type="match status" value="1"/>
</dbReference>
<keyword evidence="4" id="KW-0238">DNA-binding</keyword>
<keyword evidence="6" id="KW-0539">Nucleus</keyword>
<comment type="caution">
    <text evidence="9">The sequence shown here is derived from an EMBL/GenBank/DDBJ whole genome shotgun (WGS) entry which is preliminary data.</text>
</comment>
<dbReference type="EMBL" id="AJWJ01000141">
    <property type="protein sequence ID" value="KAF2074550.1"/>
    <property type="molecule type" value="Genomic_DNA"/>
</dbReference>